<keyword evidence="6" id="KW-1185">Reference proteome</keyword>
<comment type="similarity">
    <text evidence="1">Belongs to the FLZ family.</text>
</comment>
<reference evidence="5 6" key="1">
    <citation type="submission" date="2023-10" db="EMBL/GenBank/DDBJ databases">
        <title>Chromosome-scale genome assembly provides insights into flower coloration mechanisms of Canna indica.</title>
        <authorList>
            <person name="Li C."/>
        </authorList>
    </citation>
    <scope>NUCLEOTIDE SEQUENCE [LARGE SCALE GENOMIC DNA]</scope>
    <source>
        <tissue evidence="5">Flower</tissue>
    </source>
</reference>
<evidence type="ECO:0000313" key="5">
    <source>
        <dbReference type="EMBL" id="WOK92077.1"/>
    </source>
</evidence>
<accession>A0AAQ3Q0X3</accession>
<dbReference type="Pfam" id="PF04570">
    <property type="entry name" value="zf-FLZ"/>
    <property type="match status" value="1"/>
</dbReference>
<dbReference type="Proteomes" id="UP001327560">
    <property type="component" value="Chromosome 1"/>
</dbReference>
<sequence length="147" mass="16195">MVLPITKSIFRMGEEEATISYKSRAAAVGIRGLESSKMSGGEGLRILIQHLSNNSNSKVVTNCSSSLSKAPQSGFLKACFLCNKELSPHSDVYMYRGDQGFCSEACRSRQILLDETREKTTREGFLKIRPTAKIQESGRNSRILAVS</sequence>
<evidence type="ECO:0000259" key="4">
    <source>
        <dbReference type="PROSITE" id="PS51795"/>
    </source>
</evidence>
<gene>
    <name evidence="5" type="ORF">Cni_G00768</name>
</gene>
<dbReference type="PANTHER" id="PTHR47847">
    <property type="entry name" value="FCS-LIKE ZINC FINGER 17"/>
    <property type="match status" value="1"/>
</dbReference>
<dbReference type="InterPro" id="IPR007650">
    <property type="entry name" value="Zf-FLZ_dom"/>
</dbReference>
<feature type="zinc finger region" description="FLZ-type" evidence="3">
    <location>
        <begin position="74"/>
        <end position="118"/>
    </location>
</feature>
<evidence type="ECO:0000256" key="1">
    <source>
        <dbReference type="ARBA" id="ARBA00009374"/>
    </source>
</evidence>
<dbReference type="EMBL" id="CP136890">
    <property type="protein sequence ID" value="WOK92077.1"/>
    <property type="molecule type" value="Genomic_DNA"/>
</dbReference>
<dbReference type="InterPro" id="IPR044181">
    <property type="entry name" value="FLZ17/18"/>
</dbReference>
<name>A0AAQ3Q0X3_9LILI</name>
<dbReference type="PROSITE" id="PS51795">
    <property type="entry name" value="ZF_FLZ"/>
    <property type="match status" value="1"/>
</dbReference>
<proteinExistence type="inferred from homology"/>
<evidence type="ECO:0000256" key="2">
    <source>
        <dbReference type="ARBA" id="ARBA00022723"/>
    </source>
</evidence>
<dbReference type="AlphaFoldDB" id="A0AAQ3Q0X3"/>
<feature type="domain" description="FLZ-type" evidence="4">
    <location>
        <begin position="74"/>
        <end position="118"/>
    </location>
</feature>
<dbReference type="PANTHER" id="PTHR47847:SF2">
    <property type="entry name" value="FCS-LIKE ZINC FINGER 17-RELATED"/>
    <property type="match status" value="1"/>
</dbReference>
<organism evidence="5 6">
    <name type="scientific">Canna indica</name>
    <name type="common">Indian-shot</name>
    <dbReference type="NCBI Taxonomy" id="4628"/>
    <lineage>
        <taxon>Eukaryota</taxon>
        <taxon>Viridiplantae</taxon>
        <taxon>Streptophyta</taxon>
        <taxon>Embryophyta</taxon>
        <taxon>Tracheophyta</taxon>
        <taxon>Spermatophyta</taxon>
        <taxon>Magnoliopsida</taxon>
        <taxon>Liliopsida</taxon>
        <taxon>Zingiberales</taxon>
        <taxon>Cannaceae</taxon>
        <taxon>Canna</taxon>
    </lineage>
</organism>
<keyword evidence="2" id="KW-0479">Metal-binding</keyword>
<evidence type="ECO:0000256" key="3">
    <source>
        <dbReference type="PROSITE-ProRule" id="PRU01131"/>
    </source>
</evidence>
<dbReference type="GO" id="GO:0046872">
    <property type="term" value="F:metal ion binding"/>
    <property type="evidence" value="ECO:0007669"/>
    <property type="project" value="UniProtKB-KW"/>
</dbReference>
<evidence type="ECO:0000313" key="6">
    <source>
        <dbReference type="Proteomes" id="UP001327560"/>
    </source>
</evidence>
<protein>
    <recommendedName>
        <fullName evidence="4">FLZ-type domain-containing protein</fullName>
    </recommendedName>
</protein>